<keyword evidence="2" id="KW-0677">Repeat</keyword>
<proteinExistence type="predicted"/>
<dbReference type="InterPro" id="IPR035897">
    <property type="entry name" value="Toll_tir_struct_dom_sf"/>
</dbReference>
<dbReference type="InterPro" id="IPR027417">
    <property type="entry name" value="P-loop_NTPase"/>
</dbReference>
<dbReference type="InterPro" id="IPR036390">
    <property type="entry name" value="WH_DNA-bd_sf"/>
</dbReference>
<gene>
    <name evidence="6" type="ordered locus">MTR_8g090310</name>
</gene>
<dbReference type="AlphaFoldDB" id="A0A072TTX5"/>
<evidence type="ECO:0000259" key="5">
    <source>
        <dbReference type="PROSITE" id="PS50104"/>
    </source>
</evidence>
<evidence type="ECO:0000256" key="4">
    <source>
        <dbReference type="ARBA" id="ARBA00023027"/>
    </source>
</evidence>
<dbReference type="InterPro" id="IPR042197">
    <property type="entry name" value="Apaf_helical"/>
</dbReference>
<dbReference type="InterPro" id="IPR000157">
    <property type="entry name" value="TIR_dom"/>
</dbReference>
<evidence type="ECO:0000256" key="2">
    <source>
        <dbReference type="ARBA" id="ARBA00022737"/>
    </source>
</evidence>
<keyword evidence="3" id="KW-0611">Plant defense</keyword>
<reference evidence="6 8" key="1">
    <citation type="journal article" date="2011" name="Nature">
        <title>The Medicago genome provides insight into the evolution of rhizobial symbioses.</title>
        <authorList>
            <person name="Young N.D."/>
            <person name="Debelle F."/>
            <person name="Oldroyd G.E."/>
            <person name="Geurts R."/>
            <person name="Cannon S.B."/>
            <person name="Udvardi M.K."/>
            <person name="Benedito V.A."/>
            <person name="Mayer K.F."/>
            <person name="Gouzy J."/>
            <person name="Schoof H."/>
            <person name="Van de Peer Y."/>
            <person name="Proost S."/>
            <person name="Cook D.R."/>
            <person name="Meyers B.C."/>
            <person name="Spannagl M."/>
            <person name="Cheung F."/>
            <person name="De Mita S."/>
            <person name="Krishnakumar V."/>
            <person name="Gundlach H."/>
            <person name="Zhou S."/>
            <person name="Mudge J."/>
            <person name="Bharti A.K."/>
            <person name="Murray J.D."/>
            <person name="Naoumkina M.A."/>
            <person name="Rosen B."/>
            <person name="Silverstein K.A."/>
            <person name="Tang H."/>
            <person name="Rombauts S."/>
            <person name="Zhao P.X."/>
            <person name="Zhou P."/>
            <person name="Barbe V."/>
            <person name="Bardou P."/>
            <person name="Bechner M."/>
            <person name="Bellec A."/>
            <person name="Berger A."/>
            <person name="Berges H."/>
            <person name="Bidwell S."/>
            <person name="Bisseling T."/>
            <person name="Choisne N."/>
            <person name="Couloux A."/>
            <person name="Denny R."/>
            <person name="Deshpande S."/>
            <person name="Dai X."/>
            <person name="Doyle J.J."/>
            <person name="Dudez A.M."/>
            <person name="Farmer A.D."/>
            <person name="Fouteau S."/>
            <person name="Franken C."/>
            <person name="Gibelin C."/>
            <person name="Gish J."/>
            <person name="Goldstein S."/>
            <person name="Gonzalez A.J."/>
            <person name="Green P.J."/>
            <person name="Hallab A."/>
            <person name="Hartog M."/>
            <person name="Hua A."/>
            <person name="Humphray S.J."/>
            <person name="Jeong D.H."/>
            <person name="Jing Y."/>
            <person name="Jocker A."/>
            <person name="Kenton S.M."/>
            <person name="Kim D.J."/>
            <person name="Klee K."/>
            <person name="Lai H."/>
            <person name="Lang C."/>
            <person name="Lin S."/>
            <person name="Macmil S.L."/>
            <person name="Magdelenat G."/>
            <person name="Matthews L."/>
            <person name="McCorrison J."/>
            <person name="Monaghan E.L."/>
            <person name="Mun J.H."/>
            <person name="Najar F.Z."/>
            <person name="Nicholson C."/>
            <person name="Noirot C."/>
            <person name="O'Bleness M."/>
            <person name="Paule C.R."/>
            <person name="Poulain J."/>
            <person name="Prion F."/>
            <person name="Qin B."/>
            <person name="Qu C."/>
            <person name="Retzel E.F."/>
            <person name="Riddle C."/>
            <person name="Sallet E."/>
            <person name="Samain S."/>
            <person name="Samson N."/>
            <person name="Sanders I."/>
            <person name="Saurat O."/>
            <person name="Scarpelli C."/>
            <person name="Schiex T."/>
            <person name="Segurens B."/>
            <person name="Severin A.J."/>
            <person name="Sherrier D.J."/>
            <person name="Shi R."/>
            <person name="Sims S."/>
            <person name="Singer S.R."/>
            <person name="Sinharoy S."/>
            <person name="Sterck L."/>
            <person name="Viollet A."/>
            <person name="Wang B.B."/>
            <person name="Wang K."/>
            <person name="Wang M."/>
            <person name="Wang X."/>
            <person name="Warfsmann J."/>
            <person name="Weissenbach J."/>
            <person name="White D.D."/>
            <person name="White J.D."/>
            <person name="Wiley G.B."/>
            <person name="Wincker P."/>
            <person name="Xing Y."/>
            <person name="Yang L."/>
            <person name="Yao Z."/>
            <person name="Ying F."/>
            <person name="Zhai J."/>
            <person name="Zhou L."/>
            <person name="Zuber A."/>
            <person name="Denarie J."/>
            <person name="Dixon R.A."/>
            <person name="May G.D."/>
            <person name="Schwartz D.C."/>
            <person name="Rogers J."/>
            <person name="Quetier F."/>
            <person name="Town C.D."/>
            <person name="Roe B.A."/>
        </authorList>
    </citation>
    <scope>NUCLEOTIDE SEQUENCE [LARGE SCALE GENOMIC DNA]</scope>
    <source>
        <strain evidence="6">A17</strain>
        <strain evidence="7 8">cv. Jemalong A17</strain>
    </source>
</reference>
<keyword evidence="8" id="KW-1185">Reference proteome</keyword>
<dbReference type="PRINTS" id="PR00364">
    <property type="entry name" value="DISEASERSIST"/>
</dbReference>
<reference evidence="6 8" key="2">
    <citation type="journal article" date="2014" name="BMC Genomics">
        <title>An improved genome release (version Mt4.0) for the model legume Medicago truncatula.</title>
        <authorList>
            <person name="Tang H."/>
            <person name="Krishnakumar V."/>
            <person name="Bidwell S."/>
            <person name="Rosen B."/>
            <person name="Chan A."/>
            <person name="Zhou S."/>
            <person name="Gentzbittel L."/>
            <person name="Childs K.L."/>
            <person name="Yandell M."/>
            <person name="Gundlach H."/>
            <person name="Mayer K.F."/>
            <person name="Schwartz D.C."/>
            <person name="Town C.D."/>
        </authorList>
    </citation>
    <scope>GENOME REANNOTATION</scope>
    <source>
        <strain evidence="6">A17</strain>
        <strain evidence="7 8">cv. Jemalong A17</strain>
    </source>
</reference>
<sequence>MSHPTTYDVFLSFRGEDTRHYFTSHLYKELNTKRIKTFIDLISQSLIKAIEESSIYVVILSKHYASSSWCLDELTKILQCKRSYGREVIPIFYEVDPSDVRHQRNSYQEDFMKHQQRSKDKIDAWKAALFQVAGLSGLHSQNIRPESSLVEKIAEDILKKMNSFVLSEYEGMIGIDEHIERIQPLLLLKSQSVRLIGIWGMGGTGKTTIASAIYHKLATQFSSRSIVLNVKQEIERAGLDHVRRKYLSELLDEDITSSKSNFSFDPRLKRTKILLVLDDVKDSDQLEDLIGTHHSNFGQGSRTIVTNRDKQVLKNGNADEIYKVNEMGSQDSLKLFCSFAFKQNHPIEPYVSLSKKVLDYANGVPVALKVLGKFLQGRKEEAWESHLQKLEKLSHDEIFSAFKLSYDGLDNEQKDIFLDIACFYRGELENRVVQTLDYCGFSTRIGIEILQDTDMGHEIVRLQCEDDPGKRSRLWKADDVNNVLSKNKGTDAIRCIFLNF</sequence>
<dbReference type="Gene3D" id="1.10.8.430">
    <property type="entry name" value="Helical domain of apoptotic protease-activating factors"/>
    <property type="match status" value="1"/>
</dbReference>
<dbReference type="SUPFAM" id="SSF52200">
    <property type="entry name" value="Toll/Interleukin receptor TIR domain"/>
    <property type="match status" value="1"/>
</dbReference>
<dbReference type="Proteomes" id="UP000002051">
    <property type="component" value="Chromosome 8"/>
</dbReference>
<evidence type="ECO:0000256" key="1">
    <source>
        <dbReference type="ARBA" id="ARBA00022614"/>
    </source>
</evidence>
<dbReference type="PANTHER" id="PTHR11017">
    <property type="entry name" value="LEUCINE-RICH REPEAT-CONTAINING PROTEIN"/>
    <property type="match status" value="1"/>
</dbReference>
<evidence type="ECO:0000313" key="8">
    <source>
        <dbReference type="Proteomes" id="UP000002051"/>
    </source>
</evidence>
<dbReference type="SUPFAM" id="SSF46785">
    <property type="entry name" value="Winged helix' DNA-binding domain"/>
    <property type="match status" value="1"/>
</dbReference>
<keyword evidence="1" id="KW-0433">Leucine-rich repeat</keyword>
<dbReference type="SUPFAM" id="SSF52540">
    <property type="entry name" value="P-loop containing nucleoside triphosphate hydrolases"/>
    <property type="match status" value="1"/>
</dbReference>
<dbReference type="PANTHER" id="PTHR11017:SF568">
    <property type="entry name" value="ADP-RIBOSYL CYCLASE_CYCLIC ADP-RIBOSE HYDROLASE"/>
    <property type="match status" value="1"/>
</dbReference>
<dbReference type="Pfam" id="PF23282">
    <property type="entry name" value="WHD_ROQ1"/>
    <property type="match status" value="1"/>
</dbReference>
<dbReference type="EMBL" id="CM001224">
    <property type="protein sequence ID" value="KEH20852.1"/>
    <property type="molecule type" value="Genomic_DNA"/>
</dbReference>
<dbReference type="Gene3D" id="3.40.50.300">
    <property type="entry name" value="P-loop containing nucleotide triphosphate hydrolases"/>
    <property type="match status" value="1"/>
</dbReference>
<protein>
    <submittedName>
        <fullName evidence="6">Disease resistance protein (TIR-NBS-LRR class)</fullName>
    </submittedName>
</protein>
<organism evidence="6 8">
    <name type="scientific">Medicago truncatula</name>
    <name type="common">Barrel medic</name>
    <name type="synonym">Medicago tribuloides</name>
    <dbReference type="NCBI Taxonomy" id="3880"/>
    <lineage>
        <taxon>Eukaryota</taxon>
        <taxon>Viridiplantae</taxon>
        <taxon>Streptophyta</taxon>
        <taxon>Embryophyta</taxon>
        <taxon>Tracheophyta</taxon>
        <taxon>Spermatophyta</taxon>
        <taxon>Magnoliopsida</taxon>
        <taxon>eudicotyledons</taxon>
        <taxon>Gunneridae</taxon>
        <taxon>Pentapetalae</taxon>
        <taxon>rosids</taxon>
        <taxon>fabids</taxon>
        <taxon>Fabales</taxon>
        <taxon>Fabaceae</taxon>
        <taxon>Papilionoideae</taxon>
        <taxon>50 kb inversion clade</taxon>
        <taxon>NPAAA clade</taxon>
        <taxon>Hologalegina</taxon>
        <taxon>IRL clade</taxon>
        <taxon>Trifolieae</taxon>
        <taxon>Medicago</taxon>
    </lineage>
</organism>
<dbReference type="InterPro" id="IPR044974">
    <property type="entry name" value="Disease_R_plants"/>
</dbReference>
<dbReference type="EnsemblPlants" id="KEH20852">
    <property type="protein sequence ID" value="KEH20852"/>
    <property type="gene ID" value="MTR_8g090310"/>
</dbReference>
<dbReference type="PROSITE" id="PS50104">
    <property type="entry name" value="TIR"/>
    <property type="match status" value="1"/>
</dbReference>
<dbReference type="Gene3D" id="3.40.50.10140">
    <property type="entry name" value="Toll/interleukin-1 receptor homology (TIR) domain"/>
    <property type="match status" value="1"/>
</dbReference>
<accession>A0A072TTX5</accession>
<dbReference type="GO" id="GO:0043531">
    <property type="term" value="F:ADP binding"/>
    <property type="evidence" value="ECO:0007669"/>
    <property type="project" value="InterPro"/>
</dbReference>
<feature type="domain" description="TIR" evidence="5">
    <location>
        <begin position="5"/>
        <end position="161"/>
    </location>
</feature>
<dbReference type="InterPro" id="IPR058192">
    <property type="entry name" value="WHD_ROQ1-like"/>
</dbReference>
<dbReference type="Pfam" id="PF01582">
    <property type="entry name" value="TIR"/>
    <property type="match status" value="1"/>
</dbReference>
<dbReference type="Pfam" id="PF00931">
    <property type="entry name" value="NB-ARC"/>
    <property type="match status" value="1"/>
</dbReference>
<dbReference type="HOGENOM" id="CLU_001561_2_1_1"/>
<dbReference type="InterPro" id="IPR002182">
    <property type="entry name" value="NB-ARC"/>
</dbReference>
<evidence type="ECO:0000256" key="3">
    <source>
        <dbReference type="ARBA" id="ARBA00022821"/>
    </source>
</evidence>
<reference evidence="7" key="3">
    <citation type="submission" date="2015-04" db="UniProtKB">
        <authorList>
            <consortium name="EnsemblPlants"/>
        </authorList>
    </citation>
    <scope>IDENTIFICATION</scope>
    <source>
        <strain evidence="7">cv. Jemalong A17</strain>
    </source>
</reference>
<evidence type="ECO:0000313" key="6">
    <source>
        <dbReference type="EMBL" id="KEH20852.1"/>
    </source>
</evidence>
<keyword evidence="4" id="KW-0520">NAD</keyword>
<evidence type="ECO:0000313" key="7">
    <source>
        <dbReference type="EnsemblPlants" id="KEH20852"/>
    </source>
</evidence>
<dbReference type="SMART" id="SM00255">
    <property type="entry name" value="TIR"/>
    <property type="match status" value="1"/>
</dbReference>
<name>A0A072TTX5_MEDTR</name>
<dbReference type="GO" id="GO:0006952">
    <property type="term" value="P:defense response"/>
    <property type="evidence" value="ECO:0007669"/>
    <property type="project" value="UniProtKB-KW"/>
</dbReference>
<dbReference type="GO" id="GO:0007165">
    <property type="term" value="P:signal transduction"/>
    <property type="evidence" value="ECO:0007669"/>
    <property type="project" value="InterPro"/>
</dbReference>
<dbReference type="FunFam" id="3.40.50.10140:FF:000007">
    <property type="entry name" value="Disease resistance protein (TIR-NBS-LRR class)"/>
    <property type="match status" value="1"/>
</dbReference>